<proteinExistence type="predicted"/>
<protein>
    <submittedName>
        <fullName evidence="1">Uncharacterized protein</fullName>
    </submittedName>
</protein>
<evidence type="ECO:0000313" key="1">
    <source>
        <dbReference type="EMBL" id="QND55797.1"/>
    </source>
</evidence>
<dbReference type="EMBL" id="CP050296">
    <property type="protein sequence ID" value="QND55797.1"/>
    <property type="molecule type" value="Genomic_DNA"/>
</dbReference>
<dbReference type="Proteomes" id="UP000515465">
    <property type="component" value="Chromosome"/>
</dbReference>
<accession>A0A7G6SMR5</accession>
<sequence>MWEAMMMLRLIASMSPRLSLGQRASHAATPAALPADTLKGAVRLHFAAWRLSLPVSQQPNDHGHHDRKIA</sequence>
<dbReference type="AlphaFoldDB" id="A0A7G6SMR5"/>
<organism evidence="1 2">
    <name type="scientific">Mesorhizobium huakuii</name>
    <dbReference type="NCBI Taxonomy" id="28104"/>
    <lineage>
        <taxon>Bacteria</taxon>
        <taxon>Pseudomonadati</taxon>
        <taxon>Pseudomonadota</taxon>
        <taxon>Alphaproteobacteria</taxon>
        <taxon>Hyphomicrobiales</taxon>
        <taxon>Phyllobacteriaceae</taxon>
        <taxon>Mesorhizobium</taxon>
    </lineage>
</organism>
<gene>
    <name evidence="1" type="ORF">HB778_03350</name>
</gene>
<reference evidence="2" key="1">
    <citation type="journal article" date="2020" name="Mol. Plant Microbe">
        <title>Rhizobial microsymbionts of the narrowly endemic Oxytropis species growing in Kamchatka are characterized by significant genetic diversity and possess a set of genes that are associated with T3SS and T6SS secretion systems and can affect the development of symbiosis.</title>
        <authorList>
            <person name="Safronova V."/>
            <person name="Guro P."/>
            <person name="Sazanova A."/>
            <person name="Kuznetsova I."/>
            <person name="Belimov A."/>
            <person name="Yakubov V."/>
            <person name="Chirak E."/>
            <person name="Afonin A."/>
            <person name="Gogolev Y."/>
            <person name="Andronov E."/>
            <person name="Tikhonovich I."/>
        </authorList>
    </citation>
    <scope>NUCLEOTIDE SEQUENCE [LARGE SCALE GENOMIC DNA]</scope>
    <source>
        <strain evidence="2">583</strain>
    </source>
</reference>
<name>A0A7G6SMR5_9HYPH</name>
<evidence type="ECO:0000313" key="2">
    <source>
        <dbReference type="Proteomes" id="UP000515465"/>
    </source>
</evidence>